<feature type="compositionally biased region" description="Low complexity" evidence="1">
    <location>
        <begin position="418"/>
        <end position="451"/>
    </location>
</feature>
<dbReference type="EMBL" id="JAJGCB010000015">
    <property type="protein sequence ID" value="KAJ8989264.1"/>
    <property type="molecule type" value="Genomic_DNA"/>
</dbReference>
<keyword evidence="2" id="KW-0732">Signal</keyword>
<feature type="region of interest" description="Disordered" evidence="1">
    <location>
        <begin position="886"/>
        <end position="905"/>
    </location>
</feature>
<feature type="compositionally biased region" description="Low complexity" evidence="1">
    <location>
        <begin position="890"/>
        <end position="905"/>
    </location>
</feature>
<feature type="region of interest" description="Disordered" evidence="1">
    <location>
        <begin position="401"/>
        <end position="624"/>
    </location>
</feature>
<gene>
    <name evidence="3" type="ORF">HRR80_006985</name>
</gene>
<feature type="chain" id="PRO_5042961998" evidence="2">
    <location>
        <begin position="24"/>
        <end position="1200"/>
    </location>
</feature>
<feature type="compositionally biased region" description="Low complexity" evidence="1">
    <location>
        <begin position="562"/>
        <end position="575"/>
    </location>
</feature>
<feature type="compositionally biased region" description="Low complexity" evidence="1">
    <location>
        <begin position="607"/>
        <end position="624"/>
    </location>
</feature>
<feature type="compositionally biased region" description="Low complexity" evidence="1">
    <location>
        <begin position="541"/>
        <end position="554"/>
    </location>
</feature>
<feature type="compositionally biased region" description="Low complexity" evidence="1">
    <location>
        <begin position="583"/>
        <end position="596"/>
    </location>
</feature>
<feature type="compositionally biased region" description="Low complexity" evidence="1">
    <location>
        <begin position="401"/>
        <end position="410"/>
    </location>
</feature>
<feature type="compositionally biased region" description="Low complexity" evidence="1">
    <location>
        <begin position="520"/>
        <end position="533"/>
    </location>
</feature>
<sequence length="1200" mass="119452">MLLPNSVAKKAALALLMVDAVLGDPLATVDPCPGADKLSLAPITVTAQYQPVSTCQPTTACVKGKCSTAYPFTTYPWVSTVVPYAWNGTTSQSTTVTAVDATLVVSEHLETLTTITAAPTANKRSWADWSNKKPEQDTTTIYETVSRRALVPFKEAGPLCIPGWEGSGLCKKCQKQPDGSRYQLVDVVECRSGTSKSGKEWKRCSEWYETVIERPAPTSTVTASALCSSKGSVPSAGTYTWTFPQTAPPVTITAPPRTVTVTIHGEKTISVEEEHVYTIPGKSWDACVTKSFSKATTFNFNIEITKVIIFEIPRSTQPAKSSHVIPVPTGSNSGHGWWPLPDTDNNGQPNYGGGKGWADWTPAPVPSTTSTDTTGPIGFTTSSSSLVTSTTTAVDSPIMFTTTSTTTSSGGDTGPIGQGTTTTSTTSMGTGDDGIGQSRTTSSLTTTSSTSNGGDTGPIGGSATTTSSTTSGGDTGPIGASTTTTALSTTSGGDTGPIGASTTTTASSTSSGGDTGPIGGSTTATSSTSTSSGNGVGPIGGSTTASSSSATSSGNGVGPIGGSSTASSSSTTSSGNGVGPIGGSTTATSSTSTSSGDNVGPIGGSTTGASSLTSTSSSSAPATTTSGSAPICNLNANICLDSQLVTANVVSTVTCPLLGGLLCTVNDLLNLVPTLLGGNPNVASVLIGNNEVIGLSITPEEVNAAINAGGLNALCGVLPTVSVIINDPTCPIGGGQTTTTSALTTTTSEVTTTTSALATTTPALTTTTASTTSSGPATTTTSSAPICNLNANICLDSQLVTANVVSTVTCPLLGGLLCSVNDLLNLVPTLLGGNPNVASVLIGNNEVLGLSITPEQLAAAINAGGLNQICGALPTVSVIINDPTCPTNPSQSSTTTSSTSSALTSTTLSTTQVTTSFLTTTSSSTTSAPATTTTAAGPVCNINANICLDSQLITANTVVTEACPLLSGLVCTVNDLLSLVPGILGGNPNVASVLVENNQIIGLSITPEQLQAAINAGELNTVCSALGTTTVTIFDPTCPDVPSGQTTTSSTTAAAVSTTLATSTTSLSQVTTTTSSAAATSTTAALQCGIQVTLCAGQTLADVGLSTVTCDLGVGLLCDLTQTLESVLNACVGTCGVIGRTGLLGVNLEGLVGNTDIAAIQAAVGAVPNCVPSGPTLDLSDPGCPSTLFRRSAIARPRRY</sequence>
<dbReference type="Proteomes" id="UP001161757">
    <property type="component" value="Unassembled WGS sequence"/>
</dbReference>
<feature type="compositionally biased region" description="Low complexity" evidence="1">
    <location>
        <begin position="461"/>
        <end position="512"/>
    </location>
</feature>
<evidence type="ECO:0000313" key="3">
    <source>
        <dbReference type="EMBL" id="KAJ8989264.1"/>
    </source>
</evidence>
<dbReference type="AlphaFoldDB" id="A0AAN6IS13"/>
<proteinExistence type="predicted"/>
<feature type="signal peptide" evidence="2">
    <location>
        <begin position="1"/>
        <end position="23"/>
    </location>
</feature>
<name>A0AAN6IS13_EXODE</name>
<evidence type="ECO:0000256" key="2">
    <source>
        <dbReference type="SAM" id="SignalP"/>
    </source>
</evidence>
<protein>
    <submittedName>
        <fullName evidence="3">Uncharacterized protein</fullName>
    </submittedName>
</protein>
<evidence type="ECO:0000256" key="1">
    <source>
        <dbReference type="SAM" id="MobiDB-lite"/>
    </source>
</evidence>
<organism evidence="3 4">
    <name type="scientific">Exophiala dermatitidis</name>
    <name type="common">Black yeast-like fungus</name>
    <name type="synonym">Wangiella dermatitidis</name>
    <dbReference type="NCBI Taxonomy" id="5970"/>
    <lineage>
        <taxon>Eukaryota</taxon>
        <taxon>Fungi</taxon>
        <taxon>Dikarya</taxon>
        <taxon>Ascomycota</taxon>
        <taxon>Pezizomycotina</taxon>
        <taxon>Eurotiomycetes</taxon>
        <taxon>Chaetothyriomycetidae</taxon>
        <taxon>Chaetothyriales</taxon>
        <taxon>Herpotrichiellaceae</taxon>
        <taxon>Exophiala</taxon>
    </lineage>
</organism>
<evidence type="ECO:0000313" key="4">
    <source>
        <dbReference type="Proteomes" id="UP001161757"/>
    </source>
</evidence>
<accession>A0AAN6IS13</accession>
<reference evidence="3" key="1">
    <citation type="submission" date="2023-01" db="EMBL/GenBank/DDBJ databases">
        <title>Exophiala dermititidis isolated from Cystic Fibrosis Patient.</title>
        <authorList>
            <person name="Kurbessoian T."/>
            <person name="Crocker A."/>
            <person name="Murante D."/>
            <person name="Hogan D.A."/>
            <person name="Stajich J.E."/>
        </authorList>
    </citation>
    <scope>NUCLEOTIDE SEQUENCE</scope>
    <source>
        <strain evidence="3">Ex8</strain>
    </source>
</reference>
<comment type="caution">
    <text evidence="3">The sequence shown here is derived from an EMBL/GenBank/DDBJ whole genome shotgun (WGS) entry which is preliminary data.</text>
</comment>